<keyword evidence="5 8" id="KW-1133">Transmembrane helix</keyword>
<dbReference type="Gene3D" id="1.20.1250.20">
    <property type="entry name" value="MFS general substrate transporter like domains"/>
    <property type="match status" value="2"/>
</dbReference>
<evidence type="ECO:0000256" key="8">
    <source>
        <dbReference type="SAM" id="Phobius"/>
    </source>
</evidence>
<keyword evidence="3 7" id="KW-0813">Transport</keyword>
<dbReference type="RefSeq" id="WP_087505224.1">
    <property type="nucleotide sequence ID" value="NZ_BMDX01000005.1"/>
</dbReference>
<keyword evidence="4 8" id="KW-0812">Transmembrane</keyword>
<name>A0A8J2U4C2_9GAMM</name>
<dbReference type="GO" id="GO:0016020">
    <property type="term" value="C:membrane"/>
    <property type="evidence" value="ECO:0007669"/>
    <property type="project" value="UniProtKB-SubCell"/>
</dbReference>
<evidence type="ECO:0000256" key="2">
    <source>
        <dbReference type="ARBA" id="ARBA00010992"/>
    </source>
</evidence>
<organism evidence="10 11">
    <name type="scientific">Neiella marina</name>
    <dbReference type="NCBI Taxonomy" id="508461"/>
    <lineage>
        <taxon>Bacteria</taxon>
        <taxon>Pseudomonadati</taxon>
        <taxon>Pseudomonadota</taxon>
        <taxon>Gammaproteobacteria</taxon>
        <taxon>Alteromonadales</taxon>
        <taxon>Echinimonadaceae</taxon>
        <taxon>Neiella</taxon>
    </lineage>
</organism>
<comment type="similarity">
    <text evidence="2 7">Belongs to the major facilitator superfamily. Sugar transporter (TC 2.A.1.1) family.</text>
</comment>
<feature type="transmembrane region" description="Helical" evidence="8">
    <location>
        <begin position="301"/>
        <end position="319"/>
    </location>
</feature>
<dbReference type="PROSITE" id="PS00216">
    <property type="entry name" value="SUGAR_TRANSPORT_1"/>
    <property type="match status" value="2"/>
</dbReference>
<dbReference type="SUPFAM" id="SSF103473">
    <property type="entry name" value="MFS general substrate transporter"/>
    <property type="match status" value="1"/>
</dbReference>
<evidence type="ECO:0000256" key="3">
    <source>
        <dbReference type="ARBA" id="ARBA00022448"/>
    </source>
</evidence>
<protein>
    <recommendedName>
        <fullName evidence="9">Major facilitator superfamily (MFS) profile domain-containing protein</fullName>
    </recommendedName>
</protein>
<reference evidence="11" key="1">
    <citation type="journal article" date="2019" name="Int. J. Syst. Evol. Microbiol.">
        <title>The Global Catalogue of Microorganisms (GCM) 10K type strain sequencing project: providing services to taxonomists for standard genome sequencing and annotation.</title>
        <authorList>
            <consortium name="The Broad Institute Genomics Platform"/>
            <consortium name="The Broad Institute Genome Sequencing Center for Infectious Disease"/>
            <person name="Wu L."/>
            <person name="Ma J."/>
        </authorList>
    </citation>
    <scope>NUCLEOTIDE SEQUENCE [LARGE SCALE GENOMIC DNA]</scope>
    <source>
        <strain evidence="11">CGMCC 1.10130</strain>
    </source>
</reference>
<evidence type="ECO:0000256" key="6">
    <source>
        <dbReference type="ARBA" id="ARBA00023136"/>
    </source>
</evidence>
<dbReference type="PANTHER" id="PTHR48020:SF12">
    <property type="entry name" value="PROTON MYO-INOSITOL COTRANSPORTER"/>
    <property type="match status" value="1"/>
</dbReference>
<feature type="transmembrane region" description="Helical" evidence="8">
    <location>
        <begin position="482"/>
        <end position="501"/>
    </location>
</feature>
<dbReference type="PROSITE" id="PS50850">
    <property type="entry name" value="MFS"/>
    <property type="match status" value="1"/>
</dbReference>
<feature type="transmembrane region" description="Helical" evidence="8">
    <location>
        <begin position="415"/>
        <end position="438"/>
    </location>
</feature>
<feature type="transmembrane region" description="Helical" evidence="8">
    <location>
        <begin position="106"/>
        <end position="123"/>
    </location>
</feature>
<feature type="transmembrane region" description="Helical" evidence="8">
    <location>
        <begin position="45"/>
        <end position="65"/>
    </location>
</feature>
<keyword evidence="6 8" id="KW-0472">Membrane</keyword>
<feature type="transmembrane region" description="Helical" evidence="8">
    <location>
        <begin position="450"/>
        <end position="470"/>
    </location>
</feature>
<feature type="transmembrane region" description="Helical" evidence="8">
    <location>
        <begin position="135"/>
        <end position="157"/>
    </location>
</feature>
<dbReference type="InterPro" id="IPR050814">
    <property type="entry name" value="Myo-inositol_Transporter"/>
</dbReference>
<dbReference type="InterPro" id="IPR020846">
    <property type="entry name" value="MFS_dom"/>
</dbReference>
<accession>A0A8J2U4C2</accession>
<comment type="subcellular location">
    <subcellularLocation>
        <location evidence="1">Membrane</location>
        <topology evidence="1">Multi-pass membrane protein</topology>
    </subcellularLocation>
</comment>
<dbReference type="PRINTS" id="PR00171">
    <property type="entry name" value="SUGRTRNSPORT"/>
</dbReference>
<dbReference type="NCBIfam" id="TIGR00879">
    <property type="entry name" value="SP"/>
    <property type="match status" value="1"/>
</dbReference>
<dbReference type="InterPro" id="IPR005828">
    <property type="entry name" value="MFS_sugar_transport-like"/>
</dbReference>
<dbReference type="EMBL" id="BMDX01000005">
    <property type="protein sequence ID" value="GGA73619.1"/>
    <property type="molecule type" value="Genomic_DNA"/>
</dbReference>
<evidence type="ECO:0000313" key="11">
    <source>
        <dbReference type="Proteomes" id="UP000619743"/>
    </source>
</evidence>
<feature type="domain" description="Major facilitator superfamily (MFS) profile" evidence="9">
    <location>
        <begin position="11"/>
        <end position="505"/>
    </location>
</feature>
<keyword evidence="11" id="KW-1185">Reference proteome</keyword>
<sequence>MPQTTFTSIRLAIIVSLGGFIFGFDASVISGVVGFTISEFGLNEWQQGFVVSSPTLGAVLASLAAGPLSDQIGRKKVLLAIAFLYLLSAAASAFATSYYMLISARFIGGLAFASLVLAPVYIAEISPAHLRGRLVAINQLNIVVGFSAAYFSNFLILRMSGSDAGWVNWLGIDDNTWRWMLGIETLPALCYFLLLFTIPESPRWLVVKNRLAEAKEVLGELVSADQIDQQLKEIQHGADHSQESFTTRLKFLLDKRVRLALVVGVIVGIAQQATGVNAIYFYAPSIFEQSGVGTDAAFAQAIWVGIINVVFTLIAMALVDKLGRKPVLLAGLVGVMVSMGACAWGFSEATYQLTIASIQPLQDSINISLLQPIVGQLFTDDVSFKQALEATLGTASARAHEGALLQAAVTMNTTLVLFGILGFVASFAISLGPVMWILLSEIFPNHIRGIAISAVSFINAAVSFTVQLVFPWELLNLGTAMTFLIYGSFGAAGFILVAWLLPETKGRSLEQLEDQFAASAK</sequence>
<evidence type="ECO:0000256" key="4">
    <source>
        <dbReference type="ARBA" id="ARBA00022692"/>
    </source>
</evidence>
<feature type="transmembrane region" description="Helical" evidence="8">
    <location>
        <begin position="259"/>
        <end position="281"/>
    </location>
</feature>
<dbReference type="OrthoDB" id="5368493at2"/>
<comment type="caution">
    <text evidence="10">The sequence shown here is derived from an EMBL/GenBank/DDBJ whole genome shotgun (WGS) entry which is preliminary data.</text>
</comment>
<proteinExistence type="inferred from homology"/>
<feature type="transmembrane region" description="Helical" evidence="8">
    <location>
        <begin position="326"/>
        <end position="346"/>
    </location>
</feature>
<dbReference type="Proteomes" id="UP000619743">
    <property type="component" value="Unassembled WGS sequence"/>
</dbReference>
<feature type="transmembrane region" description="Helical" evidence="8">
    <location>
        <begin position="177"/>
        <end position="198"/>
    </location>
</feature>
<dbReference type="InterPro" id="IPR036259">
    <property type="entry name" value="MFS_trans_sf"/>
</dbReference>
<dbReference type="Pfam" id="PF00083">
    <property type="entry name" value="Sugar_tr"/>
    <property type="match status" value="2"/>
</dbReference>
<evidence type="ECO:0000256" key="5">
    <source>
        <dbReference type="ARBA" id="ARBA00022989"/>
    </source>
</evidence>
<evidence type="ECO:0000313" key="10">
    <source>
        <dbReference type="EMBL" id="GGA73619.1"/>
    </source>
</evidence>
<dbReference type="AlphaFoldDB" id="A0A8J2U4C2"/>
<evidence type="ECO:0000259" key="9">
    <source>
        <dbReference type="PROSITE" id="PS50850"/>
    </source>
</evidence>
<dbReference type="InterPro" id="IPR005829">
    <property type="entry name" value="Sugar_transporter_CS"/>
</dbReference>
<dbReference type="InterPro" id="IPR003663">
    <property type="entry name" value="Sugar/inositol_transpt"/>
</dbReference>
<feature type="transmembrane region" description="Helical" evidence="8">
    <location>
        <begin position="77"/>
        <end position="100"/>
    </location>
</feature>
<feature type="transmembrane region" description="Helical" evidence="8">
    <location>
        <begin position="12"/>
        <end position="33"/>
    </location>
</feature>
<evidence type="ECO:0000256" key="7">
    <source>
        <dbReference type="RuleBase" id="RU003346"/>
    </source>
</evidence>
<evidence type="ECO:0000256" key="1">
    <source>
        <dbReference type="ARBA" id="ARBA00004141"/>
    </source>
</evidence>
<dbReference type="PANTHER" id="PTHR48020">
    <property type="entry name" value="PROTON MYO-INOSITOL COTRANSPORTER"/>
    <property type="match status" value="1"/>
</dbReference>
<gene>
    <name evidence="10" type="ORF">GCM10011369_14240</name>
</gene>
<dbReference type="GO" id="GO:0022857">
    <property type="term" value="F:transmembrane transporter activity"/>
    <property type="evidence" value="ECO:0007669"/>
    <property type="project" value="InterPro"/>
</dbReference>